<accession>A0ABV3WUR5</accession>
<evidence type="ECO:0000313" key="4">
    <source>
        <dbReference type="Proteomes" id="UP001559025"/>
    </source>
</evidence>
<comment type="caution">
    <text evidence="3">The sequence shown here is derived from an EMBL/GenBank/DDBJ whole genome shotgun (WGS) entry which is preliminary data.</text>
</comment>
<name>A0ABV3WUR5_9HYPH</name>
<protein>
    <recommendedName>
        <fullName evidence="5">Lipoprotein</fullName>
    </recommendedName>
</protein>
<gene>
    <name evidence="3" type="ORF">V1479_11430</name>
</gene>
<feature type="chain" id="PRO_5047223035" description="Lipoprotein" evidence="2">
    <location>
        <begin position="23"/>
        <end position="110"/>
    </location>
</feature>
<feature type="signal peptide" evidence="2">
    <location>
        <begin position="1"/>
        <end position="22"/>
    </location>
</feature>
<evidence type="ECO:0000313" key="3">
    <source>
        <dbReference type="EMBL" id="MEX4007918.1"/>
    </source>
</evidence>
<keyword evidence="2" id="KW-0732">Signal</keyword>
<evidence type="ECO:0000256" key="1">
    <source>
        <dbReference type="SAM" id="MobiDB-lite"/>
    </source>
</evidence>
<reference evidence="3 4" key="1">
    <citation type="submission" date="2024-01" db="EMBL/GenBank/DDBJ databases">
        <title>New evidence supports the origin of RcGTA from prophage.</title>
        <authorList>
            <person name="Xu Y."/>
            <person name="Liu B."/>
            <person name="Chen F."/>
        </authorList>
    </citation>
    <scope>NUCLEOTIDE SEQUENCE [LARGE SCALE GENOMIC DNA]</scope>
    <source>
        <strain evidence="3 4">CBW1107-2</strain>
    </source>
</reference>
<keyword evidence="4" id="KW-1185">Reference proteome</keyword>
<dbReference type="RefSeq" id="WP_368802997.1">
    <property type="nucleotide sequence ID" value="NZ_JAZHFV010000003.1"/>
</dbReference>
<dbReference type="Proteomes" id="UP001559025">
    <property type="component" value="Unassembled WGS sequence"/>
</dbReference>
<proteinExistence type="predicted"/>
<evidence type="ECO:0000256" key="2">
    <source>
        <dbReference type="SAM" id="SignalP"/>
    </source>
</evidence>
<organism evidence="3 4">
    <name type="scientific">Neoaquamicrobium sediminum</name>
    <dbReference type="NCBI Taxonomy" id="1849104"/>
    <lineage>
        <taxon>Bacteria</taxon>
        <taxon>Pseudomonadati</taxon>
        <taxon>Pseudomonadota</taxon>
        <taxon>Alphaproteobacteria</taxon>
        <taxon>Hyphomicrobiales</taxon>
        <taxon>Phyllobacteriaceae</taxon>
        <taxon>Neoaquamicrobium</taxon>
    </lineage>
</organism>
<evidence type="ECO:0008006" key="5">
    <source>
        <dbReference type="Google" id="ProtNLM"/>
    </source>
</evidence>
<dbReference type="PROSITE" id="PS51257">
    <property type="entry name" value="PROKAR_LIPOPROTEIN"/>
    <property type="match status" value="1"/>
</dbReference>
<sequence length="110" mass="11719">MRIILVLTAVALGSTACQNSVAVQQEAEVFNSIQYDTIPCADLQGRRNALAAQHGVSPDIERTPPKESTTPGFGIVLPDGRSDAERARARAVGEITAMNRSIQRRACGKG</sequence>
<dbReference type="EMBL" id="JAZHFV010000003">
    <property type="protein sequence ID" value="MEX4007918.1"/>
    <property type="molecule type" value="Genomic_DNA"/>
</dbReference>
<feature type="region of interest" description="Disordered" evidence="1">
    <location>
        <begin position="51"/>
        <end position="82"/>
    </location>
</feature>